<evidence type="ECO:0000259" key="9">
    <source>
        <dbReference type="PROSITE" id="PS50048"/>
    </source>
</evidence>
<dbReference type="GO" id="GO:0008270">
    <property type="term" value="F:zinc ion binding"/>
    <property type="evidence" value="ECO:0007669"/>
    <property type="project" value="InterPro"/>
</dbReference>
<keyword evidence="2" id="KW-0479">Metal-binding</keyword>
<evidence type="ECO:0000313" key="10">
    <source>
        <dbReference type="EMBL" id="KIY69239.1"/>
    </source>
</evidence>
<evidence type="ECO:0000256" key="6">
    <source>
        <dbReference type="ARBA" id="ARBA00023163"/>
    </source>
</evidence>
<reference evidence="10 11" key="1">
    <citation type="journal article" date="2015" name="Fungal Genet. Biol.">
        <title>Evolution of novel wood decay mechanisms in Agaricales revealed by the genome sequences of Fistulina hepatica and Cylindrobasidium torrendii.</title>
        <authorList>
            <person name="Floudas D."/>
            <person name="Held B.W."/>
            <person name="Riley R."/>
            <person name="Nagy L.G."/>
            <person name="Koehler G."/>
            <person name="Ransdell A.S."/>
            <person name="Younus H."/>
            <person name="Chow J."/>
            <person name="Chiniquy J."/>
            <person name="Lipzen A."/>
            <person name="Tritt A."/>
            <person name="Sun H."/>
            <person name="Haridas S."/>
            <person name="LaButti K."/>
            <person name="Ohm R.A."/>
            <person name="Kues U."/>
            <person name="Blanchette R.A."/>
            <person name="Grigoriev I.V."/>
            <person name="Minto R.E."/>
            <person name="Hibbett D.S."/>
        </authorList>
    </citation>
    <scope>NUCLEOTIDE SEQUENCE [LARGE SCALE GENOMIC DNA]</scope>
    <source>
        <strain evidence="10 11">FP15055 ss-10</strain>
    </source>
</reference>
<comment type="subcellular location">
    <subcellularLocation>
        <location evidence="1">Nucleus</location>
    </subcellularLocation>
</comment>
<keyword evidence="3" id="KW-0862">Zinc</keyword>
<evidence type="ECO:0000256" key="7">
    <source>
        <dbReference type="ARBA" id="ARBA00023242"/>
    </source>
</evidence>
<dbReference type="PANTHER" id="PTHR31313">
    <property type="entry name" value="TY1 ENHANCER ACTIVATOR"/>
    <property type="match status" value="1"/>
</dbReference>
<dbReference type="EMBL" id="KN880488">
    <property type="protein sequence ID" value="KIY69239.1"/>
    <property type="molecule type" value="Genomic_DNA"/>
</dbReference>
<dbReference type="PANTHER" id="PTHR31313:SF78">
    <property type="entry name" value="TRANSCRIPTION FACTOR DOMAIN-CONTAINING PROTEIN"/>
    <property type="match status" value="1"/>
</dbReference>
<feature type="compositionally biased region" description="Low complexity" evidence="8">
    <location>
        <begin position="142"/>
        <end position="156"/>
    </location>
</feature>
<name>A0A0D7BGK6_9AGAR</name>
<dbReference type="SMART" id="SM00066">
    <property type="entry name" value="GAL4"/>
    <property type="match status" value="4"/>
</dbReference>
<dbReference type="GO" id="GO:0000981">
    <property type="term" value="F:DNA-binding transcription factor activity, RNA polymerase II-specific"/>
    <property type="evidence" value="ECO:0007669"/>
    <property type="project" value="InterPro"/>
</dbReference>
<evidence type="ECO:0000256" key="1">
    <source>
        <dbReference type="ARBA" id="ARBA00004123"/>
    </source>
</evidence>
<dbReference type="InterPro" id="IPR036864">
    <property type="entry name" value="Zn2-C6_fun-type_DNA-bd_sf"/>
</dbReference>
<dbReference type="Pfam" id="PF00172">
    <property type="entry name" value="Zn_clus"/>
    <property type="match status" value="3"/>
</dbReference>
<evidence type="ECO:0000256" key="3">
    <source>
        <dbReference type="ARBA" id="ARBA00022833"/>
    </source>
</evidence>
<sequence>MFASVPGLQAGCDPLACAWEGCWYTADKTLELLEHSQHCAYRPNGWDQPGYGPGHPTHGYSAQRGAEEPSSRCDASGSGSISSAFATPPDSDGGYAPSPASSLPVRRVTWQNDEEDDRPAHVMSTSGSTARPTGMEEWGQVPAGSSSPSSTTASSPFVPLSPPESTAIQFRVYDPREESSKPSSSKSYSDDESRDEDSPELFSSASASLINGPASTSRPPLPPTSYYSAPLYPDVEDAHVPYKSASATASPSSEDNHPARRKIACLPCRIQKRKCDAVRPVCGHCDTAMRAPRKPGVPELQCVYDTRRSQSRDLEDTPISQKPKSHRTNACLSCRKLRNKCDGVHPVCGHCVTLLHDPSAASQQCVYHERVSNPCNRCRTQKTKCDGVKPSCERCMHNGYKCEYRDSSKGAARKGVPEPYVNSTRGFACVSCRQSKRVRDSVYIVRYADNASQKCGGELPTCARCNERHKICVYPARQAYTPGETTRDMDVGA</sequence>
<feature type="domain" description="Zn(2)-C6 fungal-type" evidence="9">
    <location>
        <begin position="374"/>
        <end position="404"/>
    </location>
</feature>
<evidence type="ECO:0000256" key="2">
    <source>
        <dbReference type="ARBA" id="ARBA00022723"/>
    </source>
</evidence>
<dbReference type="STRING" id="1314674.A0A0D7BGK6"/>
<organism evidence="10 11">
    <name type="scientific">Cylindrobasidium torrendii FP15055 ss-10</name>
    <dbReference type="NCBI Taxonomy" id="1314674"/>
    <lineage>
        <taxon>Eukaryota</taxon>
        <taxon>Fungi</taxon>
        <taxon>Dikarya</taxon>
        <taxon>Basidiomycota</taxon>
        <taxon>Agaricomycotina</taxon>
        <taxon>Agaricomycetes</taxon>
        <taxon>Agaricomycetidae</taxon>
        <taxon>Agaricales</taxon>
        <taxon>Marasmiineae</taxon>
        <taxon>Physalacriaceae</taxon>
        <taxon>Cylindrobasidium</taxon>
    </lineage>
</organism>
<dbReference type="OrthoDB" id="2123952at2759"/>
<dbReference type="InterPro" id="IPR001138">
    <property type="entry name" value="Zn2Cys6_DnaBD"/>
</dbReference>
<dbReference type="Proteomes" id="UP000054007">
    <property type="component" value="Unassembled WGS sequence"/>
</dbReference>
<accession>A0A0D7BGK6</accession>
<evidence type="ECO:0000256" key="5">
    <source>
        <dbReference type="ARBA" id="ARBA00023125"/>
    </source>
</evidence>
<keyword evidence="7" id="KW-0539">Nucleus</keyword>
<evidence type="ECO:0000313" key="11">
    <source>
        <dbReference type="Proteomes" id="UP000054007"/>
    </source>
</evidence>
<evidence type="ECO:0000256" key="4">
    <source>
        <dbReference type="ARBA" id="ARBA00023015"/>
    </source>
</evidence>
<keyword evidence="4" id="KW-0805">Transcription regulation</keyword>
<dbReference type="GO" id="GO:0003677">
    <property type="term" value="F:DNA binding"/>
    <property type="evidence" value="ECO:0007669"/>
    <property type="project" value="UniProtKB-KW"/>
</dbReference>
<feature type="domain" description="Zn(2)-C6 fungal-type" evidence="9">
    <location>
        <begin position="330"/>
        <end position="367"/>
    </location>
</feature>
<feature type="compositionally biased region" description="Low complexity" evidence="8">
    <location>
        <begin position="72"/>
        <end position="84"/>
    </location>
</feature>
<dbReference type="SUPFAM" id="SSF57701">
    <property type="entry name" value="Zn2/Cys6 DNA-binding domain"/>
    <property type="match status" value="3"/>
</dbReference>
<protein>
    <recommendedName>
        <fullName evidence="9">Zn(2)-C6 fungal-type domain-containing protein</fullName>
    </recommendedName>
</protein>
<dbReference type="AlphaFoldDB" id="A0A0D7BGK6"/>
<evidence type="ECO:0000256" key="8">
    <source>
        <dbReference type="SAM" id="MobiDB-lite"/>
    </source>
</evidence>
<dbReference type="Gene3D" id="4.10.240.10">
    <property type="entry name" value="Zn(2)-C6 fungal-type DNA-binding domain"/>
    <property type="match status" value="3"/>
</dbReference>
<keyword evidence="5" id="KW-0238">DNA-binding</keyword>
<dbReference type="GO" id="GO:0005634">
    <property type="term" value="C:nucleus"/>
    <property type="evidence" value="ECO:0007669"/>
    <property type="project" value="UniProtKB-SubCell"/>
</dbReference>
<keyword evidence="11" id="KW-1185">Reference proteome</keyword>
<feature type="domain" description="Zn(2)-C6 fungal-type" evidence="9">
    <location>
        <begin position="264"/>
        <end position="304"/>
    </location>
</feature>
<keyword evidence="6" id="KW-0804">Transcription</keyword>
<dbReference type="PROSITE" id="PS50048">
    <property type="entry name" value="ZN2_CY6_FUNGAL_2"/>
    <property type="match status" value="3"/>
</dbReference>
<dbReference type="PROSITE" id="PS00463">
    <property type="entry name" value="ZN2_CY6_FUNGAL_1"/>
    <property type="match status" value="1"/>
</dbReference>
<dbReference type="InterPro" id="IPR051615">
    <property type="entry name" value="Transcr_Regulatory_Elem"/>
</dbReference>
<proteinExistence type="predicted"/>
<feature type="region of interest" description="Disordered" evidence="8">
    <location>
        <begin position="50"/>
        <end position="202"/>
    </location>
</feature>
<feature type="compositionally biased region" description="Acidic residues" evidence="8">
    <location>
        <begin position="190"/>
        <end position="199"/>
    </location>
</feature>
<gene>
    <name evidence="10" type="ORF">CYLTODRAFT_236098</name>
</gene>
<dbReference type="CDD" id="cd00067">
    <property type="entry name" value="GAL4"/>
    <property type="match status" value="4"/>
</dbReference>